<dbReference type="Proteomes" id="UP000681027">
    <property type="component" value="Unassembled WGS sequence"/>
</dbReference>
<protein>
    <submittedName>
        <fullName evidence="2">SemiSWEET transporter</fullName>
    </submittedName>
</protein>
<dbReference type="NCBIfam" id="NF037968">
    <property type="entry name" value="SemiSWEET_2"/>
    <property type="match status" value="1"/>
</dbReference>
<proteinExistence type="predicted"/>
<dbReference type="Gene3D" id="1.20.1280.290">
    <property type="match status" value="1"/>
</dbReference>
<evidence type="ECO:0000313" key="3">
    <source>
        <dbReference type="Proteomes" id="UP000681027"/>
    </source>
</evidence>
<feature type="transmembrane region" description="Helical" evidence="1">
    <location>
        <begin position="62"/>
        <end position="84"/>
    </location>
</feature>
<evidence type="ECO:0000256" key="1">
    <source>
        <dbReference type="SAM" id="Phobius"/>
    </source>
</evidence>
<reference evidence="2 3" key="1">
    <citation type="submission" date="2021-05" db="EMBL/GenBank/DDBJ databases">
        <title>Novel Bacillus species.</title>
        <authorList>
            <person name="Liu G."/>
        </authorList>
    </citation>
    <scope>NUCLEOTIDE SEQUENCE [LARGE SCALE GENOMIC DNA]</scope>
    <source>
        <strain evidence="2 3">FJAT-49705</strain>
    </source>
</reference>
<name>A0ABS5NVV3_9BACI</name>
<organism evidence="2 3">
    <name type="scientific">Cytobacillus citreus</name>
    <dbReference type="NCBI Taxonomy" id="2833586"/>
    <lineage>
        <taxon>Bacteria</taxon>
        <taxon>Bacillati</taxon>
        <taxon>Bacillota</taxon>
        <taxon>Bacilli</taxon>
        <taxon>Bacillales</taxon>
        <taxon>Bacillaceae</taxon>
        <taxon>Cytobacillus</taxon>
    </lineage>
</organism>
<keyword evidence="1" id="KW-0812">Transmembrane</keyword>
<sequence length="90" mass="10063">MSITLLGVIAGIFTSCSFIPQAYKVIKTKRTSDISIPMYCLCTVGVFLWIIYGLLIKDIAVLLTNIVTFIPTVIILILTVKYHVQTKLKQ</sequence>
<dbReference type="InterPro" id="IPR047662">
    <property type="entry name" value="SemiSWEET"/>
</dbReference>
<keyword evidence="1" id="KW-1133">Transmembrane helix</keyword>
<keyword evidence="3" id="KW-1185">Reference proteome</keyword>
<dbReference type="EMBL" id="JAGYPM010000004">
    <property type="protein sequence ID" value="MBS4191964.1"/>
    <property type="molecule type" value="Genomic_DNA"/>
</dbReference>
<dbReference type="InterPro" id="IPR004316">
    <property type="entry name" value="SWEET_rpt"/>
</dbReference>
<gene>
    <name evidence="2" type="ORF">KHA94_17505</name>
</gene>
<keyword evidence="1" id="KW-0472">Membrane</keyword>
<accession>A0ABS5NVV3</accession>
<comment type="caution">
    <text evidence="2">The sequence shown here is derived from an EMBL/GenBank/DDBJ whole genome shotgun (WGS) entry which is preliminary data.</text>
</comment>
<dbReference type="Pfam" id="PF03083">
    <property type="entry name" value="MtN3_slv"/>
    <property type="match status" value="1"/>
</dbReference>
<feature type="transmembrane region" description="Helical" evidence="1">
    <location>
        <begin position="34"/>
        <end position="55"/>
    </location>
</feature>
<dbReference type="RefSeq" id="WP_213103423.1">
    <property type="nucleotide sequence ID" value="NZ_JAGYPM010000004.1"/>
</dbReference>
<evidence type="ECO:0000313" key="2">
    <source>
        <dbReference type="EMBL" id="MBS4191964.1"/>
    </source>
</evidence>